<keyword evidence="4 5" id="KW-0378">Hydrolase</keyword>
<gene>
    <name evidence="7" type="ORF">A3E36_04260</name>
</gene>
<feature type="domain" description="YqgF/RNase H-like" evidence="6">
    <location>
        <begin position="2"/>
        <end position="104"/>
    </location>
</feature>
<name>A0A1G1X7P1_9BACT</name>
<organism evidence="7 8">
    <name type="scientific">Candidatus Andersenbacteria bacterium RIFCSPHIGHO2_12_FULL_45_11b</name>
    <dbReference type="NCBI Taxonomy" id="1797282"/>
    <lineage>
        <taxon>Bacteria</taxon>
        <taxon>Candidatus Anderseniibacteriota</taxon>
    </lineage>
</organism>
<dbReference type="SMART" id="SM00732">
    <property type="entry name" value="YqgFc"/>
    <property type="match status" value="1"/>
</dbReference>
<evidence type="ECO:0000256" key="4">
    <source>
        <dbReference type="ARBA" id="ARBA00022801"/>
    </source>
</evidence>
<comment type="subcellular location">
    <subcellularLocation>
        <location evidence="5">Cytoplasm</location>
    </subcellularLocation>
</comment>
<evidence type="ECO:0000256" key="2">
    <source>
        <dbReference type="ARBA" id="ARBA00022517"/>
    </source>
</evidence>
<dbReference type="InterPro" id="IPR006641">
    <property type="entry name" value="YqgF/RNaseH-like_dom"/>
</dbReference>
<dbReference type="PANTHER" id="PTHR33317">
    <property type="entry name" value="POLYNUCLEOTIDYL TRANSFERASE, RIBONUCLEASE H-LIKE SUPERFAMILY PROTEIN"/>
    <property type="match status" value="1"/>
</dbReference>
<evidence type="ECO:0000256" key="5">
    <source>
        <dbReference type="HAMAP-Rule" id="MF_00651"/>
    </source>
</evidence>
<accession>A0A1G1X7P1</accession>
<dbReference type="HAMAP" id="MF_00651">
    <property type="entry name" value="Nuclease_YqgF"/>
    <property type="match status" value="1"/>
</dbReference>
<dbReference type="EMBL" id="MHHS01000040">
    <property type="protein sequence ID" value="OGY36004.1"/>
    <property type="molecule type" value="Genomic_DNA"/>
</dbReference>
<dbReference type="PANTHER" id="PTHR33317:SF4">
    <property type="entry name" value="POLYNUCLEOTIDYL TRANSFERASE, RIBONUCLEASE H-LIKE SUPERFAMILY PROTEIN"/>
    <property type="match status" value="1"/>
</dbReference>
<dbReference type="InterPro" id="IPR005227">
    <property type="entry name" value="YqgF"/>
</dbReference>
<dbReference type="InterPro" id="IPR037027">
    <property type="entry name" value="YqgF/RNaseH-like_dom_sf"/>
</dbReference>
<dbReference type="GO" id="GO:0016788">
    <property type="term" value="F:hydrolase activity, acting on ester bonds"/>
    <property type="evidence" value="ECO:0007669"/>
    <property type="project" value="UniProtKB-UniRule"/>
</dbReference>
<comment type="function">
    <text evidence="5">Could be a nuclease involved in processing of the 5'-end of pre-16S rRNA.</text>
</comment>
<dbReference type="SUPFAM" id="SSF53098">
    <property type="entry name" value="Ribonuclease H-like"/>
    <property type="match status" value="1"/>
</dbReference>
<evidence type="ECO:0000259" key="6">
    <source>
        <dbReference type="SMART" id="SM00732"/>
    </source>
</evidence>
<reference evidence="7 8" key="1">
    <citation type="journal article" date="2016" name="Nat. Commun.">
        <title>Thousands of microbial genomes shed light on interconnected biogeochemical processes in an aquifer system.</title>
        <authorList>
            <person name="Anantharaman K."/>
            <person name="Brown C.T."/>
            <person name="Hug L.A."/>
            <person name="Sharon I."/>
            <person name="Castelle C.J."/>
            <person name="Probst A.J."/>
            <person name="Thomas B.C."/>
            <person name="Singh A."/>
            <person name="Wilkins M.J."/>
            <person name="Karaoz U."/>
            <person name="Brodie E.L."/>
            <person name="Williams K.H."/>
            <person name="Hubbard S.S."/>
            <person name="Banfield J.F."/>
        </authorList>
    </citation>
    <scope>NUCLEOTIDE SEQUENCE [LARGE SCALE GENOMIC DNA]</scope>
</reference>
<evidence type="ECO:0000256" key="1">
    <source>
        <dbReference type="ARBA" id="ARBA00022490"/>
    </source>
</evidence>
<dbReference type="CDD" id="cd16964">
    <property type="entry name" value="YqgF"/>
    <property type="match status" value="1"/>
</dbReference>
<keyword evidence="2 5" id="KW-0690">Ribosome biogenesis</keyword>
<dbReference type="AlphaFoldDB" id="A0A1G1X7P1"/>
<dbReference type="EC" id="3.1.-.-" evidence="5"/>
<protein>
    <recommendedName>
        <fullName evidence="5">Putative pre-16S rRNA nuclease</fullName>
        <ecNumber evidence="5">3.1.-.-</ecNumber>
    </recommendedName>
</protein>
<dbReference type="GO" id="GO:0000967">
    <property type="term" value="P:rRNA 5'-end processing"/>
    <property type="evidence" value="ECO:0007669"/>
    <property type="project" value="UniProtKB-UniRule"/>
</dbReference>
<evidence type="ECO:0000256" key="3">
    <source>
        <dbReference type="ARBA" id="ARBA00022722"/>
    </source>
</evidence>
<proteinExistence type="inferred from homology"/>
<dbReference type="InterPro" id="IPR012337">
    <property type="entry name" value="RNaseH-like_sf"/>
</dbReference>
<keyword evidence="3 5" id="KW-0540">Nuclease</keyword>
<keyword evidence="1 5" id="KW-0963">Cytoplasm</keyword>
<sequence length="135" mass="15015">MSGVVALDIGNRYIGIATVDHSGKIPYRYATIDRKSEDALAALKKICDEEKISIIVAGVPFHVEDGSETDQTRKTREFIAQLKTVLPDILEYIEIDETLTSQEAKRLLGIEGAPIAEEHAEAARILLYEYLNQVI</sequence>
<dbReference type="Proteomes" id="UP000177941">
    <property type="component" value="Unassembled WGS sequence"/>
</dbReference>
<comment type="similarity">
    <text evidence="5">Belongs to the YqgF HJR family.</text>
</comment>
<dbReference type="Pfam" id="PF03652">
    <property type="entry name" value="RuvX"/>
    <property type="match status" value="1"/>
</dbReference>
<comment type="caution">
    <text evidence="7">The sequence shown here is derived from an EMBL/GenBank/DDBJ whole genome shotgun (WGS) entry which is preliminary data.</text>
</comment>
<dbReference type="NCBIfam" id="TIGR00250">
    <property type="entry name" value="RNAse_H_YqgF"/>
    <property type="match status" value="1"/>
</dbReference>
<dbReference type="GO" id="GO:0005829">
    <property type="term" value="C:cytosol"/>
    <property type="evidence" value="ECO:0007669"/>
    <property type="project" value="TreeGrafter"/>
</dbReference>
<evidence type="ECO:0000313" key="8">
    <source>
        <dbReference type="Proteomes" id="UP000177941"/>
    </source>
</evidence>
<dbReference type="GO" id="GO:0004518">
    <property type="term" value="F:nuclease activity"/>
    <property type="evidence" value="ECO:0007669"/>
    <property type="project" value="UniProtKB-KW"/>
</dbReference>
<dbReference type="Gene3D" id="3.30.420.140">
    <property type="entry name" value="YqgF/RNase H-like domain"/>
    <property type="match status" value="1"/>
</dbReference>
<evidence type="ECO:0000313" key="7">
    <source>
        <dbReference type="EMBL" id="OGY36004.1"/>
    </source>
</evidence>